<dbReference type="EMBL" id="JACSIT010000090">
    <property type="protein sequence ID" value="MBC6994081.1"/>
    <property type="molecule type" value="Genomic_DNA"/>
</dbReference>
<dbReference type="SUPFAM" id="SSF50465">
    <property type="entry name" value="EF-Tu/eEF-1alpha/eIF2-gamma C-terminal domain"/>
    <property type="match status" value="1"/>
</dbReference>
<sequence length="224" mass="26308">MKNPDLIIKVKVLTENEGGRKTPFFNGYRGQFYYNNSDWDATYEIVDKNEAKPGEEVELELLTASREIHFGKFEIGKEVKIREGSRVVAIGKVSKIINQKFELWDLDKFQNTTAKNMKPYFGDNILGFKVDFNHFLDNEKMFKGLEIMESKNPKQLLTIKLKKKENTFATVIQFIMEQWRENLTLGSDRLRIDYELDESYKLQNMEIQFATWSSIYMTGKIIVE</sequence>
<keyword evidence="4" id="KW-0342">GTP-binding</keyword>
<dbReference type="GO" id="GO:0003746">
    <property type="term" value="F:translation elongation factor activity"/>
    <property type="evidence" value="ECO:0007669"/>
    <property type="project" value="UniProtKB-KW"/>
</dbReference>
<dbReference type="InterPro" id="IPR009001">
    <property type="entry name" value="Transl_elong_EF1A/Init_IF2_C"/>
</dbReference>
<gene>
    <name evidence="6" type="ORF">H9S92_07910</name>
</gene>
<dbReference type="GO" id="GO:0005525">
    <property type="term" value="F:GTP binding"/>
    <property type="evidence" value="ECO:0007669"/>
    <property type="project" value="UniProtKB-KW"/>
</dbReference>
<organism evidence="6 7">
    <name type="scientific">Neolewinella lacunae</name>
    <dbReference type="NCBI Taxonomy" id="1517758"/>
    <lineage>
        <taxon>Bacteria</taxon>
        <taxon>Pseudomonadati</taxon>
        <taxon>Bacteroidota</taxon>
        <taxon>Saprospiria</taxon>
        <taxon>Saprospirales</taxon>
        <taxon>Lewinellaceae</taxon>
        <taxon>Neolewinella</taxon>
    </lineage>
</organism>
<evidence type="ECO:0000256" key="3">
    <source>
        <dbReference type="ARBA" id="ARBA00022917"/>
    </source>
</evidence>
<keyword evidence="2" id="KW-0251">Elongation factor</keyword>
<evidence type="ECO:0000256" key="1">
    <source>
        <dbReference type="ARBA" id="ARBA00022741"/>
    </source>
</evidence>
<keyword evidence="3" id="KW-0648">Protein biosynthesis</keyword>
<accession>A0A923PLW2</accession>
<evidence type="ECO:0000256" key="2">
    <source>
        <dbReference type="ARBA" id="ARBA00022768"/>
    </source>
</evidence>
<dbReference type="Proteomes" id="UP000650081">
    <property type="component" value="Unassembled WGS sequence"/>
</dbReference>
<dbReference type="InterPro" id="IPR004160">
    <property type="entry name" value="Transl_elong_EFTu/EF1A_C"/>
</dbReference>
<comment type="caution">
    <text evidence="6">The sequence shown here is derived from an EMBL/GenBank/DDBJ whole genome shotgun (WGS) entry which is preliminary data.</text>
</comment>
<dbReference type="Gene3D" id="2.40.30.10">
    <property type="entry name" value="Translation factors"/>
    <property type="match status" value="1"/>
</dbReference>
<proteinExistence type="predicted"/>
<reference evidence="6" key="1">
    <citation type="submission" date="2020-08" db="EMBL/GenBank/DDBJ databases">
        <title>Lewinella bacteria from marine environments.</title>
        <authorList>
            <person name="Zhong Y."/>
        </authorList>
    </citation>
    <scope>NUCLEOTIDE SEQUENCE</scope>
    <source>
        <strain evidence="6">KCTC 42187</strain>
    </source>
</reference>
<feature type="domain" description="Translation elongation factor EFTu/EF1A C-terminal" evidence="5">
    <location>
        <begin position="9"/>
        <end position="96"/>
    </location>
</feature>
<keyword evidence="7" id="KW-1185">Reference proteome</keyword>
<protein>
    <recommendedName>
        <fullName evidence="5">Translation elongation factor EFTu/EF1A C-terminal domain-containing protein</fullName>
    </recommendedName>
</protein>
<evidence type="ECO:0000313" key="6">
    <source>
        <dbReference type="EMBL" id="MBC6994081.1"/>
    </source>
</evidence>
<evidence type="ECO:0000313" key="7">
    <source>
        <dbReference type="Proteomes" id="UP000650081"/>
    </source>
</evidence>
<keyword evidence="1" id="KW-0547">Nucleotide-binding</keyword>
<dbReference type="Pfam" id="PF03143">
    <property type="entry name" value="GTP_EFTU_D3"/>
    <property type="match status" value="1"/>
</dbReference>
<name>A0A923PLW2_9BACT</name>
<dbReference type="RefSeq" id="WP_187466170.1">
    <property type="nucleotide sequence ID" value="NZ_JACSIT010000090.1"/>
</dbReference>
<evidence type="ECO:0000259" key="5">
    <source>
        <dbReference type="Pfam" id="PF03143"/>
    </source>
</evidence>
<dbReference type="AlphaFoldDB" id="A0A923PLW2"/>
<evidence type="ECO:0000256" key="4">
    <source>
        <dbReference type="ARBA" id="ARBA00023134"/>
    </source>
</evidence>